<feature type="region of interest" description="Disordered" evidence="3">
    <location>
        <begin position="917"/>
        <end position="959"/>
    </location>
</feature>
<dbReference type="Pfam" id="PF08174">
    <property type="entry name" value="Anillin"/>
    <property type="match status" value="1"/>
</dbReference>
<evidence type="ECO:0000259" key="4">
    <source>
        <dbReference type="PROSITE" id="PS50003"/>
    </source>
</evidence>
<dbReference type="SMART" id="SM00233">
    <property type="entry name" value="PH"/>
    <property type="match status" value="1"/>
</dbReference>
<evidence type="ECO:0000313" key="6">
    <source>
        <dbReference type="Proteomes" id="UP000242814"/>
    </source>
</evidence>
<dbReference type="InterPro" id="IPR011993">
    <property type="entry name" value="PH-like_dom_sf"/>
</dbReference>
<dbReference type="PANTHER" id="PTHR36100:SF1">
    <property type="entry name" value="BUD SITE SELECTION PROTEIN 4"/>
    <property type="match status" value="1"/>
</dbReference>
<feature type="compositionally biased region" description="Polar residues" evidence="3">
    <location>
        <begin position="940"/>
        <end position="957"/>
    </location>
</feature>
<gene>
    <name evidence="5" type="ORF">ACO22_01040</name>
</gene>
<feature type="region of interest" description="Disordered" evidence="3">
    <location>
        <begin position="437"/>
        <end position="542"/>
    </location>
</feature>
<dbReference type="CDD" id="cd13278">
    <property type="entry name" value="PH_Bud4"/>
    <property type="match status" value="1"/>
</dbReference>
<feature type="compositionally biased region" description="Polar residues" evidence="3">
    <location>
        <begin position="747"/>
        <end position="757"/>
    </location>
</feature>
<evidence type="ECO:0000256" key="2">
    <source>
        <dbReference type="ARBA" id="ARBA00023306"/>
    </source>
</evidence>
<evidence type="ECO:0000313" key="5">
    <source>
        <dbReference type="EMBL" id="ODH43696.1"/>
    </source>
</evidence>
<feature type="compositionally biased region" description="Polar residues" evidence="3">
    <location>
        <begin position="58"/>
        <end position="70"/>
    </location>
</feature>
<feature type="compositionally biased region" description="Pro residues" evidence="3">
    <location>
        <begin position="976"/>
        <end position="986"/>
    </location>
</feature>
<dbReference type="Pfam" id="PF00169">
    <property type="entry name" value="PH"/>
    <property type="match status" value="1"/>
</dbReference>
<feature type="compositionally biased region" description="Polar residues" evidence="3">
    <location>
        <begin position="594"/>
        <end position="619"/>
    </location>
</feature>
<feature type="region of interest" description="Disordered" evidence="3">
    <location>
        <begin position="594"/>
        <end position="620"/>
    </location>
</feature>
<dbReference type="InterPro" id="IPR012966">
    <property type="entry name" value="AHD"/>
</dbReference>
<comment type="caution">
    <text evidence="5">The sequence shown here is derived from an EMBL/GenBank/DDBJ whole genome shotgun (WGS) entry which is preliminary data.</text>
</comment>
<feature type="region of interest" description="Disordered" evidence="3">
    <location>
        <begin position="971"/>
        <end position="991"/>
    </location>
</feature>
<protein>
    <recommendedName>
        <fullName evidence="4">PH domain-containing protein</fullName>
    </recommendedName>
</protein>
<feature type="compositionally biased region" description="Basic and acidic residues" evidence="3">
    <location>
        <begin position="437"/>
        <end position="451"/>
    </location>
</feature>
<dbReference type="Proteomes" id="UP000242814">
    <property type="component" value="Unassembled WGS sequence"/>
</dbReference>
<dbReference type="InterPro" id="IPR001849">
    <property type="entry name" value="PH_domain"/>
</dbReference>
<feature type="domain" description="PH" evidence="4">
    <location>
        <begin position="1273"/>
        <end position="1394"/>
    </location>
</feature>
<feature type="region of interest" description="Disordered" evidence="3">
    <location>
        <begin position="1"/>
        <end position="293"/>
    </location>
</feature>
<feature type="compositionally biased region" description="Polar residues" evidence="3">
    <location>
        <begin position="162"/>
        <end position="171"/>
    </location>
</feature>
<feature type="compositionally biased region" description="Low complexity" evidence="3">
    <location>
        <begin position="183"/>
        <end position="203"/>
    </location>
</feature>
<keyword evidence="1" id="KW-0132">Cell division</keyword>
<feature type="region of interest" description="Disordered" evidence="3">
    <location>
        <begin position="689"/>
        <end position="719"/>
    </location>
</feature>
<dbReference type="PROSITE" id="PS50003">
    <property type="entry name" value="PH_DOMAIN"/>
    <property type="match status" value="1"/>
</dbReference>
<dbReference type="InterPro" id="IPR052007">
    <property type="entry name" value="Bud4"/>
</dbReference>
<feature type="compositionally biased region" description="Basic and acidic residues" evidence="3">
    <location>
        <begin position="458"/>
        <end position="470"/>
    </location>
</feature>
<feature type="compositionally biased region" description="Basic and acidic residues" evidence="3">
    <location>
        <begin position="132"/>
        <end position="144"/>
    </location>
</feature>
<dbReference type="GO" id="GO:0005525">
    <property type="term" value="F:GTP binding"/>
    <property type="evidence" value="ECO:0007669"/>
    <property type="project" value="TreeGrafter"/>
</dbReference>
<feature type="compositionally biased region" description="Polar residues" evidence="3">
    <location>
        <begin position="262"/>
        <end position="272"/>
    </location>
</feature>
<feature type="compositionally biased region" description="Polar residues" evidence="3">
    <location>
        <begin position="471"/>
        <end position="487"/>
    </location>
</feature>
<feature type="region of interest" description="Disordered" evidence="3">
    <location>
        <begin position="313"/>
        <end position="413"/>
    </location>
</feature>
<feature type="compositionally biased region" description="Polar residues" evidence="3">
    <location>
        <begin position="33"/>
        <end position="47"/>
    </location>
</feature>
<feature type="region of interest" description="Disordered" evidence="3">
    <location>
        <begin position="1435"/>
        <end position="1496"/>
    </location>
</feature>
<dbReference type="SUPFAM" id="SSF50729">
    <property type="entry name" value="PH domain-like"/>
    <property type="match status" value="1"/>
</dbReference>
<sequence>MASGQLPLTELSPATQRRNSPSWDQRTKAPITNGDSSQLNSFASPNSPRLFWKDRDSGSPSRTKSENQSPYDPEVPTTPCKRSSIENLKRASRVKNSSIVAREKNQEYDPAHVQVLQRPLATGRPLSVPFKGDTKETGTVDARRQLPSQSSSPPKQHPHVGNNDSTNTTPVAPSLGAMSPPTRLSQTSPSRPQSSPSKSSLTKGGRFGNKNAPFDPDNEIWSDNDDTATETTPGRRYMNRQTKSVTFDAAPPQVNEYEMTTPVPSSTASSFREGSYDSADMEEESFDRGSLLYGTEDSFDASLEDAEKTPVVLPEDWRFMSPDKSNSKDFQGEDDPFSEDFGSPGPDEGRASVLESRSFEFADSNSDYRPLPPLPPSNNAQVTPDRPRRPSATMELTSSGSRDLPLPMTPASYSKADISRFGHSSMSLEDRLRLMMAQDKERSPEAENQRERRMRRAGIKEKTLDRDNESRQSFSDTSSLKQDSSPFNAHVSPPHISRESILRNIRNKNGVETEDFSSPLRSSSPQFHTPLDPDALIPSLETDNGEVVIKEELTEDGDIYEIPEYYSQIVDDDHEGDADDYDNEMRHGHENEYTEISNNPEQQQSFNDSENLSDNQSTPVALATPYHSMPELSAEPSDISAISGVSGISGEQGSELDLGCSYVDHSSTLDEAAKLAPALDMKAIRGSLQRPETPEVHGSQAPKSVHENDSHNDPVTPESVIRHPIDNQMIPSDEFLAIPDPLATVRSSSGNFKTKPSLNPAGVQEMAATRRKVSGKESSVPQIPEEPGTEYSSSSAERVDQLAPLSTSPPQLIPNVAMDNVKRQSSLVKLDIPVSGSDEDLGFGLDLEFDRVIEAQKVAFDTFLSKQPYYNTQVNLAQKNMHHGKGYPLDFGTIANYVTARQRGYFMRQNNKVIVASGRQDDATSPTGSEVEADPRGTKSARNSSRKPSQQTWTTEPWNGKIRRQSIKIAGGVPRKPVPGPVPPLPGQESNAKEGFATVEELEANATEELGEDGERGRLFVKVVGVKDLDLPLTRDHRINFSLTLDNGLHCVTTSCLELGKSAPIGQEFELVVLNELEFQLTLQMKMEDLKPKLSPSIIPSPGKTPKFKGSTFSRVFASPKKRKELEQRQQFEAQQLKQQKTDERALDKENPWNALRPLVASDGSFARAYVSLSDYEKAAFGRPLTVDVTCFNEWASNPVKNNSKNKRYMVHSSGSGSTMPKQQQQYLPPYRIGNLELQLLYIPKPKGATEDDMPKSMNACIREMREADHTAARSFQGFLSQQGGDCPYWRRRYFKLQGSKLIAYHEATRQPRATINLAKASKLIDDKSTLTQKETSGRGGRRRKSAFAEEEEGYMFVEEGFRIRFANGEVIDFYADSALQKKEWMKVLAETVGQGHAAGAPKAWTEIVLQRERAIAAKIEAAKRGVGAAASVGTMTPKKDLSGPLPARPSATAPVTRGPAVGNAPAPKAKHHHSLSQPEVGKNGFRHKKTRSLMF</sequence>
<reference evidence="5 6" key="1">
    <citation type="submission" date="2016-06" db="EMBL/GenBank/DDBJ databases">
        <authorList>
            <person name="Kjaerup R.B."/>
            <person name="Dalgaard T.S."/>
            <person name="Juul-Madsen H.R."/>
        </authorList>
    </citation>
    <scope>NUCLEOTIDE SEQUENCE [LARGE SCALE GENOMIC DNA]</scope>
    <source>
        <strain evidence="5 6">Pb300</strain>
    </source>
</reference>
<proteinExistence type="predicted"/>
<feature type="compositionally biased region" description="Acidic residues" evidence="3">
    <location>
        <begin position="216"/>
        <end position="228"/>
    </location>
</feature>
<feature type="compositionally biased region" description="Basic and acidic residues" evidence="3">
    <location>
        <begin position="101"/>
        <end position="110"/>
    </location>
</feature>
<evidence type="ECO:0000256" key="1">
    <source>
        <dbReference type="ARBA" id="ARBA00022618"/>
    </source>
</evidence>
<dbReference type="VEuPathDB" id="FungiDB:PADG_05209"/>
<dbReference type="Gene3D" id="2.30.29.30">
    <property type="entry name" value="Pleckstrin-homology domain (PH domain)/Phosphotyrosine-binding domain (PTB)"/>
    <property type="match status" value="1"/>
</dbReference>
<dbReference type="FunFam" id="2.30.29.30:FF:000311">
    <property type="entry name" value="GTP binding protein (Bud4)"/>
    <property type="match status" value="1"/>
</dbReference>
<feature type="compositionally biased region" description="Polar residues" evidence="3">
    <location>
        <begin position="12"/>
        <end position="24"/>
    </location>
</feature>
<evidence type="ECO:0000256" key="3">
    <source>
        <dbReference type="SAM" id="MobiDB-lite"/>
    </source>
</evidence>
<dbReference type="EMBL" id="LZYO01000022">
    <property type="protein sequence ID" value="ODH43696.1"/>
    <property type="molecule type" value="Genomic_DNA"/>
</dbReference>
<dbReference type="GO" id="GO:0051301">
    <property type="term" value="P:cell division"/>
    <property type="evidence" value="ECO:0007669"/>
    <property type="project" value="UniProtKB-KW"/>
</dbReference>
<keyword evidence="2" id="KW-0131">Cell cycle</keyword>
<name>A0A1D2JMY0_PARBR</name>
<organism evidence="5 6">
    <name type="scientific">Paracoccidioides brasiliensis</name>
    <dbReference type="NCBI Taxonomy" id="121759"/>
    <lineage>
        <taxon>Eukaryota</taxon>
        <taxon>Fungi</taxon>
        <taxon>Dikarya</taxon>
        <taxon>Ascomycota</taxon>
        <taxon>Pezizomycotina</taxon>
        <taxon>Eurotiomycetes</taxon>
        <taxon>Eurotiomycetidae</taxon>
        <taxon>Onygenales</taxon>
        <taxon>Ajellomycetaceae</taxon>
        <taxon>Paracoccidioides</taxon>
    </lineage>
</organism>
<feature type="region of interest" description="Disordered" evidence="3">
    <location>
        <begin position="747"/>
        <end position="799"/>
    </location>
</feature>
<accession>A0A1D2JMY0</accession>
<dbReference type="VEuPathDB" id="FungiDB:PABG_07244"/>
<dbReference type="PANTHER" id="PTHR36100">
    <property type="entry name" value="BUD SITE SELECTION PROTEIN 4"/>
    <property type="match status" value="1"/>
</dbReference>
<feature type="compositionally biased region" description="Basic residues" evidence="3">
    <location>
        <begin position="1485"/>
        <end position="1496"/>
    </location>
</feature>